<dbReference type="CDD" id="cd01335">
    <property type="entry name" value="Radical_SAM"/>
    <property type="match status" value="1"/>
</dbReference>
<name>A0AA40BLV2_9PEZI</name>
<keyword evidence="9" id="KW-1133">Transmembrane helix</keyword>
<dbReference type="Gene3D" id="3.20.20.70">
    <property type="entry name" value="Aldolase class I"/>
    <property type="match status" value="1"/>
</dbReference>
<dbReference type="SFLD" id="SFLDS00029">
    <property type="entry name" value="Radical_SAM"/>
    <property type="match status" value="1"/>
</dbReference>
<dbReference type="EMBL" id="JAUKTV010000006">
    <property type="protein sequence ID" value="KAK0736635.1"/>
    <property type="molecule type" value="Genomic_DNA"/>
</dbReference>
<comment type="cofactor">
    <cofactor evidence="1">
        <name>[4Fe-4S] cluster</name>
        <dbReference type="ChEBI" id="CHEBI:49883"/>
    </cofactor>
</comment>
<dbReference type="InterPro" id="IPR051196">
    <property type="entry name" value="RSAD2/Viperin_antiviral"/>
</dbReference>
<keyword evidence="2" id="KW-0004">4Fe-4S</keyword>
<dbReference type="SFLD" id="SFLDF00318">
    <property type="entry name" value="Viperin"/>
    <property type="match status" value="1"/>
</dbReference>
<dbReference type="PANTHER" id="PTHR21339:SF0">
    <property type="entry name" value="S-ADENOSYLMETHIONINE-DEPENDENT NUCLEOTIDE DEHYDRATASE RSAD2"/>
    <property type="match status" value="1"/>
</dbReference>
<comment type="caution">
    <text evidence="11">The sequence shown here is derived from an EMBL/GenBank/DDBJ whole genome shotgun (WGS) entry which is preliminary data.</text>
</comment>
<dbReference type="PANTHER" id="PTHR21339">
    <property type="entry name" value="RADICAL S-ADENOSYL METHIONINE DOMAIN-CONTAINING PROTEIN 2"/>
    <property type="match status" value="1"/>
</dbReference>
<dbReference type="InterPro" id="IPR006638">
    <property type="entry name" value="Elp3/MiaA/NifB-like_rSAM"/>
</dbReference>
<keyword evidence="8" id="KW-0496">Mitochondrion</keyword>
<dbReference type="AlphaFoldDB" id="A0AA40BLV2"/>
<keyword evidence="12" id="KW-1185">Reference proteome</keyword>
<dbReference type="SFLD" id="SFLDG01067">
    <property type="entry name" value="SPASM/twitch_domain_containing"/>
    <property type="match status" value="1"/>
</dbReference>
<dbReference type="InterPro" id="IPR013785">
    <property type="entry name" value="Aldolase_TIM"/>
</dbReference>
<reference evidence="11" key="1">
    <citation type="submission" date="2023-06" db="EMBL/GenBank/DDBJ databases">
        <title>Genome-scale phylogeny and comparative genomics of the fungal order Sordariales.</title>
        <authorList>
            <consortium name="Lawrence Berkeley National Laboratory"/>
            <person name="Hensen N."/>
            <person name="Bonometti L."/>
            <person name="Westerberg I."/>
            <person name="Brannstrom I.O."/>
            <person name="Guillou S."/>
            <person name="Cros-Aarteil S."/>
            <person name="Calhoun S."/>
            <person name="Haridas S."/>
            <person name="Kuo A."/>
            <person name="Mondo S."/>
            <person name="Pangilinan J."/>
            <person name="Riley R."/>
            <person name="Labutti K."/>
            <person name="Andreopoulos B."/>
            <person name="Lipzen A."/>
            <person name="Chen C."/>
            <person name="Yanf M."/>
            <person name="Daum C."/>
            <person name="Ng V."/>
            <person name="Clum A."/>
            <person name="Steindorff A."/>
            <person name="Ohm R."/>
            <person name="Martin F."/>
            <person name="Silar P."/>
            <person name="Natvig D."/>
            <person name="Lalanne C."/>
            <person name="Gautier V."/>
            <person name="Ament-Velasquez S.L."/>
            <person name="Kruys A."/>
            <person name="Hutchinson M.I."/>
            <person name="Powell A.J."/>
            <person name="Barry K."/>
            <person name="Miller A.N."/>
            <person name="Grigoriev I.V."/>
            <person name="Debuchy R."/>
            <person name="Gladieux P."/>
            <person name="Thoren M.H."/>
            <person name="Johannesson H."/>
        </authorList>
    </citation>
    <scope>NUCLEOTIDE SEQUENCE</scope>
    <source>
        <strain evidence="11">CBS 540.89</strain>
    </source>
</reference>
<dbReference type="Pfam" id="PF04055">
    <property type="entry name" value="Radical_SAM"/>
    <property type="match status" value="1"/>
</dbReference>
<evidence type="ECO:0000256" key="7">
    <source>
        <dbReference type="ARBA" id="ARBA00023118"/>
    </source>
</evidence>
<evidence type="ECO:0000313" key="11">
    <source>
        <dbReference type="EMBL" id="KAK0736635.1"/>
    </source>
</evidence>
<evidence type="ECO:0000256" key="9">
    <source>
        <dbReference type="SAM" id="Phobius"/>
    </source>
</evidence>
<proteinExistence type="predicted"/>
<dbReference type="SFLD" id="SFLDG01088">
    <property type="entry name" value="antiviral_proteins"/>
    <property type="match status" value="1"/>
</dbReference>
<organism evidence="11 12">
    <name type="scientific">Apiosordaria backusii</name>
    <dbReference type="NCBI Taxonomy" id="314023"/>
    <lineage>
        <taxon>Eukaryota</taxon>
        <taxon>Fungi</taxon>
        <taxon>Dikarya</taxon>
        <taxon>Ascomycota</taxon>
        <taxon>Pezizomycotina</taxon>
        <taxon>Sordariomycetes</taxon>
        <taxon>Sordariomycetidae</taxon>
        <taxon>Sordariales</taxon>
        <taxon>Lasiosphaeriaceae</taxon>
        <taxon>Apiosordaria</taxon>
    </lineage>
</organism>
<evidence type="ECO:0000256" key="6">
    <source>
        <dbReference type="ARBA" id="ARBA00023014"/>
    </source>
</evidence>
<keyword evidence="6" id="KW-0411">Iron-sulfur</keyword>
<evidence type="ECO:0000256" key="2">
    <source>
        <dbReference type="ARBA" id="ARBA00022485"/>
    </source>
</evidence>
<evidence type="ECO:0000259" key="10">
    <source>
        <dbReference type="PROSITE" id="PS51918"/>
    </source>
</evidence>
<keyword evidence="7" id="KW-0051">Antiviral defense</keyword>
<dbReference type="GO" id="GO:0051539">
    <property type="term" value="F:4 iron, 4 sulfur cluster binding"/>
    <property type="evidence" value="ECO:0007669"/>
    <property type="project" value="UniProtKB-KW"/>
</dbReference>
<gene>
    <name evidence="11" type="ORF">B0T21DRAFT_367282</name>
</gene>
<evidence type="ECO:0000313" key="12">
    <source>
        <dbReference type="Proteomes" id="UP001172159"/>
    </source>
</evidence>
<dbReference type="NCBIfam" id="NF038283">
    <property type="entry name" value="viperin_w_prok"/>
    <property type="match status" value="1"/>
</dbReference>
<dbReference type="Proteomes" id="UP001172159">
    <property type="component" value="Unassembled WGS sequence"/>
</dbReference>
<evidence type="ECO:0000256" key="4">
    <source>
        <dbReference type="ARBA" id="ARBA00022723"/>
    </source>
</evidence>
<dbReference type="SMART" id="SM00729">
    <property type="entry name" value="Elp3"/>
    <property type="match status" value="1"/>
</dbReference>
<dbReference type="GO" id="GO:0051607">
    <property type="term" value="P:defense response to virus"/>
    <property type="evidence" value="ECO:0007669"/>
    <property type="project" value="UniProtKB-KW"/>
</dbReference>
<evidence type="ECO:0000256" key="5">
    <source>
        <dbReference type="ARBA" id="ARBA00023004"/>
    </source>
</evidence>
<keyword evidence="9" id="KW-0812">Transmembrane</keyword>
<evidence type="ECO:0000256" key="3">
    <source>
        <dbReference type="ARBA" id="ARBA00022691"/>
    </source>
</evidence>
<feature type="domain" description="Radical SAM core" evidence="10">
    <location>
        <begin position="46"/>
        <end position="264"/>
    </location>
</feature>
<accession>A0AA40BLV2</accession>
<dbReference type="SUPFAM" id="SSF102114">
    <property type="entry name" value="Radical SAM enzymes"/>
    <property type="match status" value="1"/>
</dbReference>
<evidence type="ECO:0000256" key="8">
    <source>
        <dbReference type="ARBA" id="ARBA00023128"/>
    </source>
</evidence>
<dbReference type="PROSITE" id="PS51918">
    <property type="entry name" value="RADICAL_SAM"/>
    <property type="match status" value="1"/>
</dbReference>
<keyword evidence="4" id="KW-0479">Metal-binding</keyword>
<dbReference type="GO" id="GO:0046872">
    <property type="term" value="F:metal ion binding"/>
    <property type="evidence" value="ECO:0007669"/>
    <property type="project" value="UniProtKB-KW"/>
</dbReference>
<keyword evidence="5" id="KW-0408">Iron</keyword>
<dbReference type="InterPro" id="IPR007197">
    <property type="entry name" value="rSAM"/>
</dbReference>
<feature type="transmembrane region" description="Helical" evidence="9">
    <location>
        <begin position="16"/>
        <end position="36"/>
    </location>
</feature>
<sequence>MSSGILKSLLGFPGSWVLVLSSVLLTIAVVTFPSAVRAARRRLNKSPIPVSVNYFFSRKCNKECGFCFHTAKTSYILSQDEAHRGLRLLKEAGMEKLNIAGGEPFLYPNFLGAMLRFCKESLHLRSVSIVTNGSKVTENFLKEYGQYIDILAVSCDSMNEKTNIAIGRGDGNNVKQLFRIRDWCRKYNIKFKLNTVVCRLNFNEDMFDLVNELAPFRWKVFQVLMVCGENDSEETLRDVRKWEITDEEFAVFCDRHRAIPAFIPEDNKVMASSYLLVDEYMRFMDKGSGKMVESESILDVGVEKALSQVRWDHEAFLERGGIYDWTKEMPVPQKPTAKELAASGSLDW</sequence>
<evidence type="ECO:0000256" key="1">
    <source>
        <dbReference type="ARBA" id="ARBA00001966"/>
    </source>
</evidence>
<keyword evidence="9" id="KW-0472">Membrane</keyword>
<protein>
    <recommendedName>
        <fullName evidence="10">Radical SAM core domain-containing protein</fullName>
    </recommendedName>
</protein>
<dbReference type="InterPro" id="IPR058240">
    <property type="entry name" value="rSAM_sf"/>
</dbReference>
<dbReference type="GO" id="GO:0003824">
    <property type="term" value="F:catalytic activity"/>
    <property type="evidence" value="ECO:0007669"/>
    <property type="project" value="InterPro"/>
</dbReference>
<keyword evidence="3" id="KW-0949">S-adenosyl-L-methionine</keyword>